<proteinExistence type="predicted"/>
<organism evidence="2 3">
    <name type="scientific">Phytophthora fragariaefolia</name>
    <dbReference type="NCBI Taxonomy" id="1490495"/>
    <lineage>
        <taxon>Eukaryota</taxon>
        <taxon>Sar</taxon>
        <taxon>Stramenopiles</taxon>
        <taxon>Oomycota</taxon>
        <taxon>Peronosporomycetes</taxon>
        <taxon>Peronosporales</taxon>
        <taxon>Peronosporaceae</taxon>
        <taxon>Phytophthora</taxon>
    </lineage>
</organism>
<evidence type="ECO:0000256" key="1">
    <source>
        <dbReference type="SAM" id="MobiDB-lite"/>
    </source>
</evidence>
<keyword evidence="3" id="KW-1185">Reference proteome</keyword>
<evidence type="ECO:0000313" key="2">
    <source>
        <dbReference type="EMBL" id="GMF41548.1"/>
    </source>
</evidence>
<reference evidence="2" key="1">
    <citation type="submission" date="2023-04" db="EMBL/GenBank/DDBJ databases">
        <title>Phytophthora fragariaefolia NBRC 109709.</title>
        <authorList>
            <person name="Ichikawa N."/>
            <person name="Sato H."/>
            <person name="Tonouchi N."/>
        </authorList>
    </citation>
    <scope>NUCLEOTIDE SEQUENCE</scope>
    <source>
        <strain evidence="2">NBRC 109709</strain>
    </source>
</reference>
<evidence type="ECO:0000313" key="3">
    <source>
        <dbReference type="Proteomes" id="UP001165121"/>
    </source>
</evidence>
<protein>
    <submittedName>
        <fullName evidence="2">Unnamed protein product</fullName>
    </submittedName>
</protein>
<name>A0A9W6XKV4_9STRA</name>
<dbReference type="EMBL" id="BSXT01001347">
    <property type="protein sequence ID" value="GMF41548.1"/>
    <property type="molecule type" value="Genomic_DNA"/>
</dbReference>
<feature type="region of interest" description="Disordered" evidence="1">
    <location>
        <begin position="1"/>
        <end position="82"/>
    </location>
</feature>
<feature type="compositionally biased region" description="Acidic residues" evidence="1">
    <location>
        <begin position="27"/>
        <end position="36"/>
    </location>
</feature>
<accession>A0A9W6XKV4</accession>
<comment type="caution">
    <text evidence="2">The sequence shown here is derived from an EMBL/GenBank/DDBJ whole genome shotgun (WGS) entry which is preliminary data.</text>
</comment>
<dbReference type="Proteomes" id="UP001165121">
    <property type="component" value="Unassembled WGS sequence"/>
</dbReference>
<dbReference type="AlphaFoldDB" id="A0A9W6XKV4"/>
<sequence length="82" mass="8358">MGDVDDNSAPPSDPEAAGGSHPRSEVTDFELGDVDLEPSGQGGPSIGETTTIHFQPEADAAASTPPLTSQDGSSSRRQGRHA</sequence>
<gene>
    <name evidence="2" type="ORF">Pfra01_001321900</name>
</gene>